<sequence>MRITFDPAKRDETIRSRGIDFADAATIFAGDTLDYPDLRKDYGEVRMITVGRLRGRMVVMVWTQRGDARHVISLRKANAREQARFANRLGQG</sequence>
<reference evidence="2" key="1">
    <citation type="submission" date="2016-10" db="EMBL/GenBank/DDBJ databases">
        <authorList>
            <person name="Varghese N."/>
            <person name="Submissions S."/>
        </authorList>
    </citation>
    <scope>NUCLEOTIDE SEQUENCE [LARGE SCALE GENOMIC DNA]</scope>
    <source>
        <strain evidence="2">DSM 123</strain>
    </source>
</reference>
<gene>
    <name evidence="1" type="ORF">SAMN05444123_102286</name>
</gene>
<proteinExistence type="predicted"/>
<dbReference type="Gene3D" id="3.10.450.530">
    <property type="entry name" value="Ribonuclease toxin, BrnT, of type II toxin-antitoxin system"/>
    <property type="match status" value="1"/>
</dbReference>
<evidence type="ECO:0000313" key="1">
    <source>
        <dbReference type="EMBL" id="SEO33497.1"/>
    </source>
</evidence>
<dbReference type="OrthoDB" id="839663at2"/>
<dbReference type="EMBL" id="FODT01000002">
    <property type="protein sequence ID" value="SEO33497.1"/>
    <property type="molecule type" value="Genomic_DNA"/>
</dbReference>
<dbReference type="Pfam" id="PF04365">
    <property type="entry name" value="BrnT_toxin"/>
    <property type="match status" value="1"/>
</dbReference>
<dbReference type="AlphaFoldDB" id="A0A1H8NV99"/>
<dbReference type="Proteomes" id="UP000199615">
    <property type="component" value="Unassembled WGS sequence"/>
</dbReference>
<accession>A0A1H8NV99</accession>
<dbReference type="RefSeq" id="WP_092682103.1">
    <property type="nucleotide sequence ID" value="NZ_FODT01000002.1"/>
</dbReference>
<organism evidence="1 2">
    <name type="scientific">Rhodopseudomonas pseudopalustris</name>
    <dbReference type="NCBI Taxonomy" id="1513892"/>
    <lineage>
        <taxon>Bacteria</taxon>
        <taxon>Pseudomonadati</taxon>
        <taxon>Pseudomonadota</taxon>
        <taxon>Alphaproteobacteria</taxon>
        <taxon>Hyphomicrobiales</taxon>
        <taxon>Nitrobacteraceae</taxon>
        <taxon>Rhodopseudomonas</taxon>
    </lineage>
</organism>
<dbReference type="InterPro" id="IPR038573">
    <property type="entry name" value="BrnT_sf"/>
</dbReference>
<protein>
    <submittedName>
        <fullName evidence="1">Uncharacterized protein</fullName>
    </submittedName>
</protein>
<dbReference type="InterPro" id="IPR007460">
    <property type="entry name" value="BrnT_toxin"/>
</dbReference>
<keyword evidence="2" id="KW-1185">Reference proteome</keyword>
<evidence type="ECO:0000313" key="2">
    <source>
        <dbReference type="Proteomes" id="UP000199615"/>
    </source>
</evidence>
<name>A0A1H8NV99_9BRAD</name>